<name>A0A8J5FWK5_ZINOF</name>
<dbReference type="PROSITE" id="PS50102">
    <property type="entry name" value="RRM"/>
    <property type="match status" value="1"/>
</dbReference>
<feature type="region of interest" description="Disordered" evidence="4">
    <location>
        <begin position="750"/>
        <end position="782"/>
    </location>
</feature>
<feature type="compositionally biased region" description="Basic residues" evidence="4">
    <location>
        <begin position="628"/>
        <end position="656"/>
    </location>
</feature>
<dbReference type="PROSITE" id="PS50194">
    <property type="entry name" value="FILAMIN_REPEAT"/>
    <property type="match status" value="1"/>
</dbReference>
<feature type="compositionally biased region" description="Basic and acidic residues" evidence="4">
    <location>
        <begin position="46"/>
        <end position="59"/>
    </location>
</feature>
<proteinExistence type="predicted"/>
<dbReference type="PANTHER" id="PTHR32343:SF8">
    <property type="entry name" value="RNA RECOGNITION MOTIF (RRM)-CONTAINING PROTEIN"/>
    <property type="match status" value="1"/>
</dbReference>
<dbReference type="InterPro" id="IPR001298">
    <property type="entry name" value="Filamin/ABP280_rpt"/>
</dbReference>
<feature type="region of interest" description="Disordered" evidence="4">
    <location>
        <begin position="485"/>
        <end position="736"/>
    </location>
</feature>
<feature type="compositionally biased region" description="Basic residues" evidence="4">
    <location>
        <begin position="590"/>
        <end position="606"/>
    </location>
</feature>
<dbReference type="Pfam" id="PF00630">
    <property type="entry name" value="Filamin"/>
    <property type="match status" value="1"/>
</dbReference>
<dbReference type="InterPro" id="IPR017868">
    <property type="entry name" value="Filamin/ABP280_repeat-like"/>
</dbReference>
<feature type="compositionally biased region" description="Polar residues" evidence="4">
    <location>
        <begin position="615"/>
        <end position="625"/>
    </location>
</feature>
<feature type="compositionally biased region" description="Basic and acidic residues" evidence="4">
    <location>
        <begin position="657"/>
        <end position="686"/>
    </location>
</feature>
<feature type="domain" description="RRM" evidence="5">
    <location>
        <begin position="338"/>
        <end position="409"/>
    </location>
</feature>
<feature type="compositionally biased region" description="Basic residues" evidence="4">
    <location>
        <begin position="522"/>
        <end position="538"/>
    </location>
</feature>
<dbReference type="SMART" id="SM00360">
    <property type="entry name" value="RRM"/>
    <property type="match status" value="1"/>
</dbReference>
<dbReference type="InterPro" id="IPR000504">
    <property type="entry name" value="RRM_dom"/>
</dbReference>
<feature type="compositionally biased region" description="Basic and acidic residues" evidence="4">
    <location>
        <begin position="539"/>
        <end position="566"/>
    </location>
</feature>
<evidence type="ECO:0000256" key="3">
    <source>
        <dbReference type="PROSITE-ProRule" id="PRU00723"/>
    </source>
</evidence>
<comment type="caution">
    <text evidence="7">The sequence shown here is derived from an EMBL/GenBank/DDBJ whole genome shotgun (WGS) entry which is preliminary data.</text>
</comment>
<evidence type="ECO:0000259" key="6">
    <source>
        <dbReference type="PROSITE" id="PS50103"/>
    </source>
</evidence>
<organism evidence="7 8">
    <name type="scientific">Zingiber officinale</name>
    <name type="common">Ginger</name>
    <name type="synonym">Amomum zingiber</name>
    <dbReference type="NCBI Taxonomy" id="94328"/>
    <lineage>
        <taxon>Eukaryota</taxon>
        <taxon>Viridiplantae</taxon>
        <taxon>Streptophyta</taxon>
        <taxon>Embryophyta</taxon>
        <taxon>Tracheophyta</taxon>
        <taxon>Spermatophyta</taxon>
        <taxon>Magnoliopsida</taxon>
        <taxon>Liliopsida</taxon>
        <taxon>Zingiberales</taxon>
        <taxon>Zingiberaceae</taxon>
        <taxon>Zingiber</taxon>
    </lineage>
</organism>
<keyword evidence="8" id="KW-1185">Reference proteome</keyword>
<feature type="zinc finger region" description="C3H1-type" evidence="3">
    <location>
        <begin position="247"/>
        <end position="268"/>
    </location>
</feature>
<feature type="compositionally biased region" description="Basic and acidic residues" evidence="4">
    <location>
        <begin position="579"/>
        <end position="589"/>
    </location>
</feature>
<keyword evidence="2" id="KW-0694">RNA-binding</keyword>
<feature type="domain" description="C3H1-type" evidence="6">
    <location>
        <begin position="247"/>
        <end position="268"/>
    </location>
</feature>
<keyword evidence="3" id="KW-0862">Zinc</keyword>
<dbReference type="AlphaFoldDB" id="A0A8J5FWK5"/>
<reference evidence="7 8" key="1">
    <citation type="submission" date="2020-08" db="EMBL/GenBank/DDBJ databases">
        <title>Plant Genome Project.</title>
        <authorList>
            <person name="Zhang R.-G."/>
        </authorList>
    </citation>
    <scope>NUCLEOTIDE SEQUENCE [LARGE SCALE GENOMIC DNA]</scope>
    <source>
        <tissue evidence="7">Rhizome</tissue>
    </source>
</reference>
<dbReference type="Proteomes" id="UP000734854">
    <property type="component" value="Unassembled WGS sequence"/>
</dbReference>
<dbReference type="Pfam" id="PF00076">
    <property type="entry name" value="RRM_1"/>
    <property type="match status" value="1"/>
</dbReference>
<feature type="repeat" description="Filamin" evidence="1">
    <location>
        <begin position="74"/>
        <end position="178"/>
    </location>
</feature>
<dbReference type="GO" id="GO:0008270">
    <property type="term" value="F:zinc ion binding"/>
    <property type="evidence" value="ECO:0007669"/>
    <property type="project" value="UniProtKB-KW"/>
</dbReference>
<gene>
    <name evidence="7" type="ORF">ZIOFF_047061</name>
</gene>
<dbReference type="PROSITE" id="PS50103">
    <property type="entry name" value="ZF_C3H1"/>
    <property type="match status" value="1"/>
</dbReference>
<evidence type="ECO:0000256" key="2">
    <source>
        <dbReference type="PROSITE-ProRule" id="PRU00176"/>
    </source>
</evidence>
<feature type="region of interest" description="Disordered" evidence="4">
    <location>
        <begin position="46"/>
        <end position="76"/>
    </location>
</feature>
<evidence type="ECO:0000259" key="5">
    <source>
        <dbReference type="PROSITE" id="PS50102"/>
    </source>
</evidence>
<protein>
    <submittedName>
        <fullName evidence="7">Uncharacterized protein</fullName>
    </submittedName>
</protein>
<sequence length="1123" mass="122938">MADRSAAAAKAKPIWIKQAEEAKIKSEAEKTAAAKAAFEATFKALEKAKDKEESERESSDSDADEPEDLATKPIGPVDPSKCIAAGPGIAGGTACASCTFTVVTKDSDSRKVPIGGAQLNVKISPGVGVGSSDQEGMVKDQGDGSYAVTYAVPKRGNYMVHVDCNGKPIMGSPFPVFFSAGTTIGTASLPAVSPFPNMVNQSMPNMPNYAGSVSGAFSGLLGMTAGVSSGSSAGVVLQGIGASLGEICREYLNGQCSKTECKLNHPPHNLLMTALSAASTMGTLSQAPMAPSAAAMAAAQAIVAARILGAHAAQMQTQSSGLTPGSHDETTKADALKKTIQVSNLSPLLTADLLKHLFGYCGSVVDCTITESKHFAYIEYSKAEEATAALALNNVLVGERPLNVEMANSLPSKSSLVNSSLSSVMQQAVAMQQMQFRQALKMQQEMTTQQAAARVATMKSATEMASARAAEISMKLKADGLVTDVPEVMKSRSPSIHRQSKSRSRSPIKYRRSRYSFSPPARYHRERRSRSPVRSRHSRQNERTYRDGRDLYSRRRERERSRDHYSSSRRNRSRSSSPVERKSSRAEHHSLKHHREGTSSRAKRSSRAGSRSPRFQKSNGSPVQQHSFSHRNRHSRSRSMERRHHSDKKDAKRKTEKMKQDDRTLDKGNEPFIDGKRTRDSKEDKVATYSAAKRRSLSPEDDLPSKERGTNKHKRSRLNDIHSEKAGTMNSDEGIAGEDLDAIRDKRSAHFSNSKQHGRMESDVNNKQSENQDSSKSISSCHKKHDKINFAIMEKETLTIDSTYSRDDKKSSYHLSSSSYKSARCADEFLKSEADQNKVEMHEEPLSRKSQISDDIQKMTDNLSGTELYNSNALSIEERFPKDSTGDRNYLDSTSSGMNEDYSVNNVTFKVIVVNKDPDDDTKIKERKHLVPKFETYSIKNENAVEDPVDANNAGQMQKTDLGFKYHQNFDHRSVHNGGDVSPTRADFTARKNDCAISFPDEPKKDGSSLKSDYHNISHGLLGVEETNLVNSRIINCTTDEEDLANIEDTSITVDNSAARIPKKGFGGYSTISKGVYCAQQNSVADSSVSDRISADKVSDLSNEIWKIKDSTTVDAPAHSSSP</sequence>
<dbReference type="GO" id="GO:0003723">
    <property type="term" value="F:RNA binding"/>
    <property type="evidence" value="ECO:0007669"/>
    <property type="project" value="UniProtKB-UniRule"/>
</dbReference>
<evidence type="ECO:0000313" key="8">
    <source>
        <dbReference type="Proteomes" id="UP000734854"/>
    </source>
</evidence>
<dbReference type="OrthoDB" id="79941at2759"/>
<dbReference type="EMBL" id="JACMSC010000013">
    <property type="protein sequence ID" value="KAG6492111.1"/>
    <property type="molecule type" value="Genomic_DNA"/>
</dbReference>
<keyword evidence="3" id="KW-0479">Metal-binding</keyword>
<evidence type="ECO:0000313" key="7">
    <source>
        <dbReference type="EMBL" id="KAG6492111.1"/>
    </source>
</evidence>
<feature type="compositionally biased region" description="Basic residues" evidence="4">
    <location>
        <begin position="498"/>
        <end position="514"/>
    </location>
</feature>
<keyword evidence="3" id="KW-0863">Zinc-finger</keyword>
<dbReference type="PANTHER" id="PTHR32343">
    <property type="entry name" value="SERINE/ARGININE-RICH SPLICING FACTOR"/>
    <property type="match status" value="1"/>
</dbReference>
<evidence type="ECO:0000256" key="1">
    <source>
        <dbReference type="PROSITE-ProRule" id="PRU00087"/>
    </source>
</evidence>
<accession>A0A8J5FWK5</accession>
<dbReference type="SMART" id="SM00557">
    <property type="entry name" value="IG_FLMN"/>
    <property type="match status" value="1"/>
</dbReference>
<dbReference type="InterPro" id="IPR000571">
    <property type="entry name" value="Znf_CCCH"/>
</dbReference>
<evidence type="ECO:0000256" key="4">
    <source>
        <dbReference type="SAM" id="MobiDB-lite"/>
    </source>
</evidence>